<keyword evidence="3" id="KW-1185">Reference proteome</keyword>
<accession>A0A1W6B2F4</accession>
<dbReference type="OrthoDB" id="9109854at2"/>
<evidence type="ECO:0000313" key="2">
    <source>
        <dbReference type="EMBL" id="ARJ41258.1"/>
    </source>
</evidence>
<name>A0A1W6B2F4_9GAMM</name>
<dbReference type="RefSeq" id="WP_085068096.1">
    <property type="nucleotide sequence ID" value="NZ_CP019706.1"/>
</dbReference>
<gene>
    <name evidence="2" type="ORF">B1H58_04025</name>
</gene>
<reference evidence="2 3" key="1">
    <citation type="submission" date="2017-02" db="EMBL/GenBank/DDBJ databases">
        <title>Complete genome sequence of the drought resistance-promoting endophyte Pantoea alhagi LTYR-11Z.</title>
        <authorList>
            <person name="Zhang L."/>
        </authorList>
    </citation>
    <scope>NUCLEOTIDE SEQUENCE [LARGE SCALE GENOMIC DNA]</scope>
    <source>
        <strain evidence="2 3">LTYR-11Z</strain>
    </source>
</reference>
<dbReference type="AlphaFoldDB" id="A0A1W6B2F4"/>
<keyword evidence="1" id="KW-0732">Signal</keyword>
<evidence type="ECO:0000256" key="1">
    <source>
        <dbReference type="SAM" id="SignalP"/>
    </source>
</evidence>
<dbReference type="STRING" id="1891675.B1H58_04025"/>
<feature type="signal peptide" evidence="1">
    <location>
        <begin position="1"/>
        <end position="21"/>
    </location>
</feature>
<sequence>MRLYLKSVLCFSALLSVSAFASSSFTGVWSGEKDDTENQPLSTLSLDIKQTQQNISGSYCYISRRGARIDCPEEGESNLSGTLQGDSALVEFNSSFGGKGGKAQLTINQGVMSWQLLKQPEDGDYTAPDSYILHKEKEISGTNGVSKTLLTDKFTVTIRNSCGDFLQVCDKVYYQGVRNKDNSVLTLTGKTVSNINTQKVIGAAFKNGNVEYRVDFNPARLLVRQENKILVEQYGKWQE</sequence>
<organism evidence="2 3">
    <name type="scientific">Pantoea alhagi</name>
    <dbReference type="NCBI Taxonomy" id="1891675"/>
    <lineage>
        <taxon>Bacteria</taxon>
        <taxon>Pseudomonadati</taxon>
        <taxon>Pseudomonadota</taxon>
        <taxon>Gammaproteobacteria</taxon>
        <taxon>Enterobacterales</taxon>
        <taxon>Erwiniaceae</taxon>
        <taxon>Pantoea</taxon>
    </lineage>
</organism>
<protein>
    <submittedName>
        <fullName evidence="2">Uncharacterized protein</fullName>
    </submittedName>
</protein>
<dbReference type="EMBL" id="CP019706">
    <property type="protein sequence ID" value="ARJ41258.1"/>
    <property type="molecule type" value="Genomic_DNA"/>
</dbReference>
<proteinExistence type="predicted"/>
<dbReference type="KEGG" id="palh:B1H58_04025"/>
<dbReference type="Proteomes" id="UP000192900">
    <property type="component" value="Chromosome"/>
</dbReference>
<evidence type="ECO:0000313" key="3">
    <source>
        <dbReference type="Proteomes" id="UP000192900"/>
    </source>
</evidence>
<feature type="chain" id="PRO_5012122437" evidence="1">
    <location>
        <begin position="22"/>
        <end position="239"/>
    </location>
</feature>